<keyword evidence="2" id="KW-1185">Reference proteome</keyword>
<evidence type="ECO:0000313" key="2">
    <source>
        <dbReference type="Proteomes" id="UP001153076"/>
    </source>
</evidence>
<accession>A0A9Q1JPP2</accession>
<name>A0A9Q1JPP2_9CARY</name>
<dbReference type="AlphaFoldDB" id="A0A9Q1JPP2"/>
<sequence>MIITLEKILKDQKARRGKEEGISKKLQWEPIQRFPITGLAFLPLGALHRLYCLGHKLGDGPRHIALPYIELEVTCRFSFLSRGLPKGVPHKLTLIPERFPSLIPDGQRGIHISSASPIVETLPSQVLGLLGGPLDGMHETKWSCRAGEAAQFVTNRHPSAPPPSPLLVDQPLNFPLI</sequence>
<evidence type="ECO:0000313" key="1">
    <source>
        <dbReference type="EMBL" id="KAJ8428724.1"/>
    </source>
</evidence>
<gene>
    <name evidence="1" type="ORF">Cgig2_019212</name>
</gene>
<dbReference type="EMBL" id="JAKOGI010000975">
    <property type="protein sequence ID" value="KAJ8428724.1"/>
    <property type="molecule type" value="Genomic_DNA"/>
</dbReference>
<comment type="caution">
    <text evidence="1">The sequence shown here is derived from an EMBL/GenBank/DDBJ whole genome shotgun (WGS) entry which is preliminary data.</text>
</comment>
<protein>
    <submittedName>
        <fullName evidence="1">Uncharacterized protein</fullName>
    </submittedName>
</protein>
<proteinExistence type="predicted"/>
<organism evidence="1 2">
    <name type="scientific">Carnegiea gigantea</name>
    <dbReference type="NCBI Taxonomy" id="171969"/>
    <lineage>
        <taxon>Eukaryota</taxon>
        <taxon>Viridiplantae</taxon>
        <taxon>Streptophyta</taxon>
        <taxon>Embryophyta</taxon>
        <taxon>Tracheophyta</taxon>
        <taxon>Spermatophyta</taxon>
        <taxon>Magnoliopsida</taxon>
        <taxon>eudicotyledons</taxon>
        <taxon>Gunneridae</taxon>
        <taxon>Pentapetalae</taxon>
        <taxon>Caryophyllales</taxon>
        <taxon>Cactineae</taxon>
        <taxon>Cactaceae</taxon>
        <taxon>Cactoideae</taxon>
        <taxon>Echinocereeae</taxon>
        <taxon>Carnegiea</taxon>
    </lineage>
</organism>
<dbReference type="Proteomes" id="UP001153076">
    <property type="component" value="Unassembled WGS sequence"/>
</dbReference>
<reference evidence="1" key="1">
    <citation type="submission" date="2022-04" db="EMBL/GenBank/DDBJ databases">
        <title>Carnegiea gigantea Genome sequencing and assembly v2.</title>
        <authorList>
            <person name="Copetti D."/>
            <person name="Sanderson M.J."/>
            <person name="Burquez A."/>
            <person name="Wojciechowski M.F."/>
        </authorList>
    </citation>
    <scope>NUCLEOTIDE SEQUENCE</scope>
    <source>
        <strain evidence="1">SGP5-SGP5p</strain>
        <tissue evidence="1">Aerial part</tissue>
    </source>
</reference>